<gene>
    <name evidence="2" type="ORF">UY57_C0039G0005</name>
</gene>
<comment type="caution">
    <text evidence="2">The sequence shown here is derived from an EMBL/GenBank/DDBJ whole genome shotgun (WGS) entry which is preliminary data.</text>
</comment>
<keyword evidence="1" id="KW-0472">Membrane</keyword>
<keyword evidence="1" id="KW-0812">Transmembrane</keyword>
<evidence type="ECO:0000313" key="2">
    <source>
        <dbReference type="EMBL" id="KKW16431.1"/>
    </source>
</evidence>
<proteinExistence type="predicted"/>
<dbReference type="Proteomes" id="UP000034120">
    <property type="component" value="Unassembled WGS sequence"/>
</dbReference>
<reference evidence="2 3" key="1">
    <citation type="journal article" date="2015" name="Nature">
        <title>rRNA introns, odd ribosomes, and small enigmatic genomes across a large radiation of phyla.</title>
        <authorList>
            <person name="Brown C.T."/>
            <person name="Hug L.A."/>
            <person name="Thomas B.C."/>
            <person name="Sharon I."/>
            <person name="Castelle C.J."/>
            <person name="Singh A."/>
            <person name="Wilkins M.J."/>
            <person name="Williams K.H."/>
            <person name="Banfield J.F."/>
        </authorList>
    </citation>
    <scope>NUCLEOTIDE SEQUENCE [LARGE SCALE GENOMIC DNA]</scope>
</reference>
<accession>A0A0G1WC84</accession>
<keyword evidence="1" id="KW-1133">Transmembrane helix</keyword>
<feature type="transmembrane region" description="Helical" evidence="1">
    <location>
        <begin position="12"/>
        <end position="33"/>
    </location>
</feature>
<organism evidence="2 3">
    <name type="scientific">Candidatus Kaiserbacteria bacterium GW2011_GWB1_50_17</name>
    <dbReference type="NCBI Taxonomy" id="1618673"/>
    <lineage>
        <taxon>Bacteria</taxon>
        <taxon>Candidatus Kaiseribacteriota</taxon>
    </lineage>
</organism>
<evidence type="ECO:0000313" key="3">
    <source>
        <dbReference type="Proteomes" id="UP000034120"/>
    </source>
</evidence>
<name>A0A0G1WC84_9BACT</name>
<sequence length="34" mass="3996">MKKAQNTNLTSVPIFEKFMFLAFICALVPVFWIF</sequence>
<dbReference type="EMBL" id="LCQM01000039">
    <property type="protein sequence ID" value="KKW16431.1"/>
    <property type="molecule type" value="Genomic_DNA"/>
</dbReference>
<evidence type="ECO:0000256" key="1">
    <source>
        <dbReference type="SAM" id="Phobius"/>
    </source>
</evidence>
<protein>
    <submittedName>
        <fullName evidence="2">Uncharacterized protein</fullName>
    </submittedName>
</protein>
<dbReference type="AlphaFoldDB" id="A0A0G1WC84"/>